<dbReference type="PANTHER" id="PTHR10938">
    <property type="entry name" value="TRANSLATION INITIATION FACTOR IF-3"/>
    <property type="match status" value="1"/>
</dbReference>
<dbReference type="RefSeq" id="XP_032812138.1">
    <property type="nucleotide sequence ID" value="XM_032956247.1"/>
</dbReference>
<dbReference type="SUPFAM" id="SSF55200">
    <property type="entry name" value="Translation initiation factor IF3, C-terminal domain"/>
    <property type="match status" value="1"/>
</dbReference>
<reference evidence="7" key="1">
    <citation type="submission" date="2025-08" db="UniProtKB">
        <authorList>
            <consortium name="RefSeq"/>
        </authorList>
    </citation>
    <scope>IDENTIFICATION</scope>
    <source>
        <tissue evidence="7">Sperm</tissue>
    </source>
</reference>
<dbReference type="PANTHER" id="PTHR10938:SF0">
    <property type="entry name" value="TRANSLATION INITIATION FACTOR IF-3, MITOCHONDRIAL"/>
    <property type="match status" value="1"/>
</dbReference>
<dbReference type="Proteomes" id="UP001318040">
    <property type="component" value="Chromosome 18"/>
</dbReference>
<keyword evidence="3" id="KW-0648">Protein biosynthesis</keyword>
<dbReference type="GO" id="GO:0070124">
    <property type="term" value="P:mitochondrial translational initiation"/>
    <property type="evidence" value="ECO:0007669"/>
    <property type="project" value="TreeGrafter"/>
</dbReference>
<comment type="similarity">
    <text evidence="1">Belongs to the IF-3 family.</text>
</comment>
<dbReference type="AlphaFoldDB" id="A0AAJ7WXB7"/>
<evidence type="ECO:0000256" key="1">
    <source>
        <dbReference type="ARBA" id="ARBA00005439"/>
    </source>
</evidence>
<name>A0AAJ7WXB7_PETMA</name>
<accession>A0AAJ7WXB7</accession>
<dbReference type="InterPro" id="IPR036788">
    <property type="entry name" value="T_IF-3_C_sf"/>
</dbReference>
<evidence type="ECO:0000256" key="2">
    <source>
        <dbReference type="ARBA" id="ARBA00022540"/>
    </source>
</evidence>
<feature type="compositionally biased region" description="Basic and acidic residues" evidence="4">
    <location>
        <begin position="93"/>
        <end position="103"/>
    </location>
</feature>
<dbReference type="GO" id="GO:0003743">
    <property type="term" value="F:translation initiation factor activity"/>
    <property type="evidence" value="ECO:0007669"/>
    <property type="project" value="UniProtKB-KW"/>
</dbReference>
<dbReference type="Gene3D" id="3.30.110.10">
    <property type="entry name" value="Translation initiation factor 3 (IF-3), C-terminal domain"/>
    <property type="match status" value="1"/>
</dbReference>
<dbReference type="FunFam" id="3.10.20.80:FF:000002">
    <property type="entry name" value="Mitochondrial translational initiation factor 3"/>
    <property type="match status" value="1"/>
</dbReference>
<organism evidence="6 7">
    <name type="scientific">Petromyzon marinus</name>
    <name type="common">Sea lamprey</name>
    <dbReference type="NCBI Taxonomy" id="7757"/>
    <lineage>
        <taxon>Eukaryota</taxon>
        <taxon>Metazoa</taxon>
        <taxon>Chordata</taxon>
        <taxon>Craniata</taxon>
        <taxon>Vertebrata</taxon>
        <taxon>Cyclostomata</taxon>
        <taxon>Hyperoartia</taxon>
        <taxon>Petromyzontiformes</taxon>
        <taxon>Petromyzontidae</taxon>
        <taxon>Petromyzon</taxon>
    </lineage>
</organism>
<evidence type="ECO:0000313" key="7">
    <source>
        <dbReference type="RefSeq" id="XP_032812138.1"/>
    </source>
</evidence>
<evidence type="ECO:0000256" key="3">
    <source>
        <dbReference type="ARBA" id="ARBA00022917"/>
    </source>
</evidence>
<dbReference type="InterPro" id="IPR036787">
    <property type="entry name" value="T_IF-3_N_sf"/>
</dbReference>
<feature type="region of interest" description="Disordered" evidence="4">
    <location>
        <begin position="289"/>
        <end position="370"/>
    </location>
</feature>
<keyword evidence="6" id="KW-1185">Reference proteome</keyword>
<gene>
    <name evidence="7" type="primary">MTIF3</name>
</gene>
<dbReference type="GO" id="GO:0032790">
    <property type="term" value="P:ribosome disassembly"/>
    <property type="evidence" value="ECO:0007669"/>
    <property type="project" value="TreeGrafter"/>
</dbReference>
<protein>
    <submittedName>
        <fullName evidence="7">Translation initiation factor IF-3, mitochondrial</fullName>
    </submittedName>
</protein>
<sequence length="370" mass="39943">MVLKRGGNGGVLLAARSVFGPAPPADVLLSAGLAAQVGGGGGGRRRRRPVSLARGLAGRPWRAALPPATAPKQVAHVQWQTARPYGNDAETGGTDREQHEAAGKPRKKTPPPPGKQTVSSIGRRIDARVVHLVDENGTDLGHVHRANAIRMMEERGLKLVALREDADPPFYQLMSGKQIYNEQLKLRQKQQDKPQSGQTQIKEISFSADIGKSDLEVKVRKIQEWVLEKRHHVRVSIKNTKKKSDTDKMLAMAGSVLEPIADNATYVSAPRAVNDGATVTCILRHMSERERAEQRRKHGADGANATKNQPKREAHKGPEVVAAQGREASGEEADSPAAGGIGSTAQEQAPEQAQELASQNTPREPKDGRS</sequence>
<dbReference type="GO" id="GO:0043022">
    <property type="term" value="F:ribosome binding"/>
    <property type="evidence" value="ECO:0007669"/>
    <property type="project" value="TreeGrafter"/>
</dbReference>
<dbReference type="CTD" id="219402"/>
<feature type="compositionally biased region" description="Low complexity" evidence="4">
    <location>
        <begin position="345"/>
        <end position="357"/>
    </location>
</feature>
<feature type="region of interest" description="Disordered" evidence="4">
    <location>
        <begin position="84"/>
        <end position="120"/>
    </location>
</feature>
<dbReference type="NCBIfam" id="TIGR00168">
    <property type="entry name" value="infC"/>
    <property type="match status" value="1"/>
</dbReference>
<dbReference type="GO" id="GO:0005739">
    <property type="term" value="C:mitochondrion"/>
    <property type="evidence" value="ECO:0007669"/>
    <property type="project" value="TreeGrafter"/>
</dbReference>
<feature type="domain" description="Translation initiation factor 3 N-terminal" evidence="5">
    <location>
        <begin position="121"/>
        <end position="188"/>
    </location>
</feature>
<dbReference type="SUPFAM" id="SSF54364">
    <property type="entry name" value="Translation initiation factor IF3, N-terminal domain"/>
    <property type="match status" value="1"/>
</dbReference>
<dbReference type="Pfam" id="PF05198">
    <property type="entry name" value="IF3_N"/>
    <property type="match status" value="1"/>
</dbReference>
<dbReference type="Gene3D" id="3.10.20.80">
    <property type="entry name" value="Translation initiation factor 3 (IF-3), N-terminal domain"/>
    <property type="match status" value="1"/>
</dbReference>
<evidence type="ECO:0000313" key="6">
    <source>
        <dbReference type="Proteomes" id="UP001318040"/>
    </source>
</evidence>
<dbReference type="InterPro" id="IPR001288">
    <property type="entry name" value="Translation_initiation_fac_3"/>
</dbReference>
<evidence type="ECO:0000256" key="4">
    <source>
        <dbReference type="SAM" id="MobiDB-lite"/>
    </source>
</evidence>
<dbReference type="KEGG" id="pmrn:116943457"/>
<dbReference type="InterPro" id="IPR019814">
    <property type="entry name" value="Translation_initiation_fac_3_N"/>
</dbReference>
<keyword evidence="2 7" id="KW-0396">Initiation factor</keyword>
<evidence type="ECO:0000259" key="5">
    <source>
        <dbReference type="Pfam" id="PF05198"/>
    </source>
</evidence>
<proteinExistence type="inferred from homology"/>